<keyword evidence="1 7" id="KW-1003">Cell membrane</keyword>
<evidence type="ECO:0000313" key="9">
    <source>
        <dbReference type="Proteomes" id="UP000244162"/>
    </source>
</evidence>
<evidence type="ECO:0000313" key="8">
    <source>
        <dbReference type="EMBL" id="PTQ08570.1"/>
    </source>
</evidence>
<feature type="transmembrane region" description="Helical" evidence="7">
    <location>
        <begin position="12"/>
        <end position="34"/>
    </location>
</feature>
<proteinExistence type="inferred from homology"/>
<dbReference type="EC" id="4.2.2.29" evidence="7"/>
<dbReference type="InterPro" id="IPR003770">
    <property type="entry name" value="MLTG-like"/>
</dbReference>
<reference evidence="8 9" key="1">
    <citation type="submission" date="2017-09" db="EMBL/GenBank/DDBJ databases">
        <title>Sphingomonas panjinensis sp.nov., isolated from oil-contaminated soil.</title>
        <authorList>
            <person name="Wang L."/>
            <person name="Chen L."/>
        </authorList>
    </citation>
    <scope>NUCLEOTIDE SEQUENCE [LARGE SCALE GENOMIC DNA]</scope>
    <source>
        <strain evidence="8 9">FW-11</strain>
    </source>
</reference>
<accession>A0A2T5FV18</accession>
<dbReference type="AlphaFoldDB" id="A0A2T5FV18"/>
<evidence type="ECO:0000256" key="6">
    <source>
        <dbReference type="ARBA" id="ARBA00023316"/>
    </source>
</evidence>
<comment type="catalytic activity">
    <reaction evidence="7">
        <text>a peptidoglycan chain = a peptidoglycan chain with N-acetyl-1,6-anhydromuramyl-[peptide] at the reducing end + a peptidoglycan chain with N-acetylglucosamine at the non-reducing end.</text>
        <dbReference type="EC" id="4.2.2.29"/>
    </reaction>
</comment>
<dbReference type="RefSeq" id="WP_107969178.1">
    <property type="nucleotide sequence ID" value="NZ_NWBU01000015.1"/>
</dbReference>
<keyword evidence="6 7" id="KW-0961">Cell wall biogenesis/degradation</keyword>
<dbReference type="EMBL" id="NWBU01000015">
    <property type="protein sequence ID" value="PTQ08570.1"/>
    <property type="molecule type" value="Genomic_DNA"/>
</dbReference>
<dbReference type="GO" id="GO:0009252">
    <property type="term" value="P:peptidoglycan biosynthetic process"/>
    <property type="evidence" value="ECO:0007669"/>
    <property type="project" value="UniProtKB-UniRule"/>
</dbReference>
<comment type="caution">
    <text evidence="8">The sequence shown here is derived from an EMBL/GenBank/DDBJ whole genome shotgun (WGS) entry which is preliminary data.</text>
</comment>
<evidence type="ECO:0000256" key="7">
    <source>
        <dbReference type="HAMAP-Rule" id="MF_02065"/>
    </source>
</evidence>
<name>A0A2T5FV18_9SPHN</name>
<dbReference type="OrthoDB" id="9814591at2"/>
<keyword evidence="3 7" id="KW-1133">Transmembrane helix</keyword>
<feature type="site" description="Important for catalytic activity" evidence="7">
    <location>
        <position position="210"/>
    </location>
</feature>
<organism evidence="8 9">
    <name type="scientific">Sphingomonas oleivorans</name>
    <dbReference type="NCBI Taxonomy" id="1735121"/>
    <lineage>
        <taxon>Bacteria</taxon>
        <taxon>Pseudomonadati</taxon>
        <taxon>Pseudomonadota</taxon>
        <taxon>Alphaproteobacteria</taxon>
        <taxon>Sphingomonadales</taxon>
        <taxon>Sphingomonadaceae</taxon>
        <taxon>Sphingomonas</taxon>
    </lineage>
</organism>
<sequence length="334" mass="36070">MARKRRRRSSSRLGRLFIVLGIAIALVGGAIVYMTRGWTGPGPNEAPVTVVVQKGSSLAAAARSLEKAGAIRSTTNFLKFARWFGSDDPIRAGEYEVPARASGADILKLLQSGKTVQRLVTIPEGMPAILVHEKLMAEPLLTGPVAVPAEGSVLPDSYSFERGEPRAAVLKRMQAAMSETVDTLWKARKPATIVKSKKDAVILASIVEKETGVPSERRMVAAVYSNRIRTGMRLQADPTTIYPITKGKPLGRRIRRSELDAINGYNTYAIAGLPEGPIANPGRESIAAVLDPAPSNALYFVADGKGGHVFAETLGQHQANVQRYYAIRRARGEM</sequence>
<comment type="subcellular location">
    <subcellularLocation>
        <location evidence="7">Cell inner membrane</location>
        <topology evidence="7">Single-pass membrane protein</topology>
    </subcellularLocation>
</comment>
<dbReference type="Pfam" id="PF02618">
    <property type="entry name" value="YceG"/>
    <property type="match status" value="1"/>
</dbReference>
<comment type="similarity">
    <text evidence="7">Belongs to the transglycosylase MltG family.</text>
</comment>
<dbReference type="Proteomes" id="UP000244162">
    <property type="component" value="Unassembled WGS sequence"/>
</dbReference>
<evidence type="ECO:0000256" key="4">
    <source>
        <dbReference type="ARBA" id="ARBA00023136"/>
    </source>
</evidence>
<dbReference type="Gene3D" id="3.30.160.60">
    <property type="entry name" value="Classic Zinc Finger"/>
    <property type="match status" value="1"/>
</dbReference>
<evidence type="ECO:0000256" key="2">
    <source>
        <dbReference type="ARBA" id="ARBA00022692"/>
    </source>
</evidence>
<keyword evidence="5 7" id="KW-0456">Lyase</keyword>
<keyword evidence="7" id="KW-0997">Cell inner membrane</keyword>
<comment type="function">
    <text evidence="7">Functions as a peptidoglycan terminase that cleaves nascent peptidoglycan strands endolytically to terminate their elongation.</text>
</comment>
<dbReference type="Gene3D" id="3.30.1490.480">
    <property type="entry name" value="Endolytic murein transglycosylase"/>
    <property type="match status" value="1"/>
</dbReference>
<dbReference type="NCBIfam" id="TIGR00247">
    <property type="entry name" value="endolytic transglycosylase MltG"/>
    <property type="match status" value="1"/>
</dbReference>
<evidence type="ECO:0000256" key="3">
    <source>
        <dbReference type="ARBA" id="ARBA00022989"/>
    </source>
</evidence>
<dbReference type="GO" id="GO:0071555">
    <property type="term" value="P:cell wall organization"/>
    <property type="evidence" value="ECO:0007669"/>
    <property type="project" value="UniProtKB-KW"/>
</dbReference>
<dbReference type="HAMAP" id="MF_02065">
    <property type="entry name" value="MltG"/>
    <property type="match status" value="1"/>
</dbReference>
<keyword evidence="2 7" id="KW-0812">Transmembrane</keyword>
<dbReference type="CDD" id="cd08010">
    <property type="entry name" value="MltG_like"/>
    <property type="match status" value="1"/>
</dbReference>
<evidence type="ECO:0000256" key="5">
    <source>
        <dbReference type="ARBA" id="ARBA00023239"/>
    </source>
</evidence>
<protein>
    <recommendedName>
        <fullName evidence="7">Endolytic murein transglycosylase</fullName>
        <ecNumber evidence="7">4.2.2.29</ecNumber>
    </recommendedName>
    <alternativeName>
        <fullName evidence="7">Peptidoglycan lytic transglycosylase</fullName>
    </alternativeName>
    <alternativeName>
        <fullName evidence="7">Peptidoglycan polymerization terminase</fullName>
    </alternativeName>
</protein>
<keyword evidence="4 7" id="KW-0472">Membrane</keyword>
<evidence type="ECO:0000256" key="1">
    <source>
        <dbReference type="ARBA" id="ARBA00022475"/>
    </source>
</evidence>
<keyword evidence="9" id="KW-1185">Reference proteome</keyword>
<dbReference type="PANTHER" id="PTHR30518:SF2">
    <property type="entry name" value="ENDOLYTIC MUREIN TRANSGLYCOSYLASE"/>
    <property type="match status" value="1"/>
</dbReference>
<dbReference type="GO" id="GO:0008932">
    <property type="term" value="F:lytic endotransglycosylase activity"/>
    <property type="evidence" value="ECO:0007669"/>
    <property type="project" value="UniProtKB-UniRule"/>
</dbReference>
<dbReference type="GO" id="GO:0005886">
    <property type="term" value="C:plasma membrane"/>
    <property type="evidence" value="ECO:0007669"/>
    <property type="project" value="UniProtKB-SubCell"/>
</dbReference>
<gene>
    <name evidence="7" type="primary">mltG</name>
    <name evidence="8" type="ORF">CLG96_15370</name>
</gene>
<dbReference type="PANTHER" id="PTHR30518">
    <property type="entry name" value="ENDOLYTIC MUREIN TRANSGLYCOSYLASE"/>
    <property type="match status" value="1"/>
</dbReference>